<dbReference type="AlphaFoldDB" id="A0A9P0J433"/>
<gene>
    <name evidence="1" type="ORF">APHIGO_LOCUS7074</name>
</gene>
<accession>A0A9P0J433</accession>
<evidence type="ECO:0000313" key="2">
    <source>
        <dbReference type="Proteomes" id="UP001154329"/>
    </source>
</evidence>
<dbReference type="Proteomes" id="UP001154329">
    <property type="component" value="Chromosome 2"/>
</dbReference>
<reference evidence="1" key="2">
    <citation type="submission" date="2022-10" db="EMBL/GenBank/DDBJ databases">
        <authorList>
            <consortium name="ENA_rothamsted_submissions"/>
            <consortium name="culmorum"/>
            <person name="King R."/>
        </authorList>
    </citation>
    <scope>NUCLEOTIDE SEQUENCE</scope>
</reference>
<name>A0A9P0J433_APHGO</name>
<proteinExistence type="predicted"/>
<sequence>MKMTLKCSTIGRTHETTKRMERFRFYILNIKDRILLTQIYQNMSFFVIMANFPADMLLQFGNKKISIGEKPADGGAGRTASVPQTPEALARQKFLTKALRTLTSEGPAGELARVVCKITRRKVIDRVDNMTADEFASAQRMVNKGLPALAASGLLRCVDLSENLSPEGPVVDWTSAEAFDSWVEAAHAKFKQSKGAAVNGPRNVVVHEGTAALPGSYLQLCAVIREDLSCTLACKTEEELSQFGLTAAKRSAYVSPDSIWLLNRKGSSNVFKLVVKVATQKLTALLQY</sequence>
<evidence type="ECO:0000313" key="1">
    <source>
        <dbReference type="EMBL" id="CAH1726139.1"/>
    </source>
</evidence>
<reference evidence="1" key="1">
    <citation type="submission" date="2022-02" db="EMBL/GenBank/DDBJ databases">
        <authorList>
            <person name="King R."/>
        </authorList>
    </citation>
    <scope>NUCLEOTIDE SEQUENCE</scope>
</reference>
<dbReference type="EMBL" id="OU899035">
    <property type="protein sequence ID" value="CAH1726139.1"/>
    <property type="molecule type" value="Genomic_DNA"/>
</dbReference>
<keyword evidence="2" id="KW-1185">Reference proteome</keyword>
<organism evidence="1 2">
    <name type="scientific">Aphis gossypii</name>
    <name type="common">Cotton aphid</name>
    <dbReference type="NCBI Taxonomy" id="80765"/>
    <lineage>
        <taxon>Eukaryota</taxon>
        <taxon>Metazoa</taxon>
        <taxon>Ecdysozoa</taxon>
        <taxon>Arthropoda</taxon>
        <taxon>Hexapoda</taxon>
        <taxon>Insecta</taxon>
        <taxon>Pterygota</taxon>
        <taxon>Neoptera</taxon>
        <taxon>Paraneoptera</taxon>
        <taxon>Hemiptera</taxon>
        <taxon>Sternorrhyncha</taxon>
        <taxon>Aphidomorpha</taxon>
        <taxon>Aphidoidea</taxon>
        <taxon>Aphididae</taxon>
        <taxon>Aphidini</taxon>
        <taxon>Aphis</taxon>
        <taxon>Aphis</taxon>
    </lineage>
</organism>
<protein>
    <submittedName>
        <fullName evidence="1">Uncharacterized protein</fullName>
    </submittedName>
</protein>